<evidence type="ECO:0000256" key="3">
    <source>
        <dbReference type="ARBA" id="ARBA00022827"/>
    </source>
</evidence>
<keyword evidence="2" id="KW-0285">Flavoprotein</keyword>
<evidence type="ECO:0000256" key="5">
    <source>
        <dbReference type="ARBA" id="ARBA00023033"/>
    </source>
</evidence>
<dbReference type="PANTHER" id="PTHR13789:SF306">
    <property type="entry name" value="HYDROXYLASE, PUTATIVE-RELATED"/>
    <property type="match status" value="1"/>
</dbReference>
<dbReference type="Gene3D" id="3.50.50.60">
    <property type="entry name" value="FAD/NAD(P)-binding domain"/>
    <property type="match status" value="1"/>
</dbReference>
<reference evidence="7 8" key="1">
    <citation type="journal article" date="2023" name="Plant Dis.">
        <title>First Report of Diplodia intermedia Causing Canker and Dieback Diseases on Apple Trees in Canada.</title>
        <authorList>
            <person name="Ellouze W."/>
            <person name="Ilyukhin E."/>
            <person name="Sulman M."/>
            <person name="Ali S."/>
        </authorList>
    </citation>
    <scope>NUCLEOTIDE SEQUENCE [LARGE SCALE GENOMIC DNA]</scope>
    <source>
        <strain evidence="7 8">M45-28</strain>
    </source>
</reference>
<evidence type="ECO:0000313" key="7">
    <source>
        <dbReference type="EMBL" id="KAL1643084.1"/>
    </source>
</evidence>
<keyword evidence="5" id="KW-0503">Monooxygenase</keyword>
<comment type="similarity">
    <text evidence="1">Belongs to the paxM FAD-dependent monooxygenase family.</text>
</comment>
<name>A0ABR3TRT5_9PEZI</name>
<evidence type="ECO:0000256" key="4">
    <source>
        <dbReference type="ARBA" id="ARBA00023002"/>
    </source>
</evidence>
<dbReference type="EMBL" id="JAKEKT020000029">
    <property type="protein sequence ID" value="KAL1643084.1"/>
    <property type="molecule type" value="Genomic_DNA"/>
</dbReference>
<gene>
    <name evidence="7" type="ORF">SLS58_005053</name>
</gene>
<feature type="domain" description="FAD-binding" evidence="6">
    <location>
        <begin position="87"/>
        <end position="162"/>
    </location>
</feature>
<evidence type="ECO:0000256" key="2">
    <source>
        <dbReference type="ARBA" id="ARBA00022630"/>
    </source>
</evidence>
<evidence type="ECO:0000313" key="8">
    <source>
        <dbReference type="Proteomes" id="UP001521184"/>
    </source>
</evidence>
<organism evidence="7 8">
    <name type="scientific">Diplodia intermedia</name>
    <dbReference type="NCBI Taxonomy" id="856260"/>
    <lineage>
        <taxon>Eukaryota</taxon>
        <taxon>Fungi</taxon>
        <taxon>Dikarya</taxon>
        <taxon>Ascomycota</taxon>
        <taxon>Pezizomycotina</taxon>
        <taxon>Dothideomycetes</taxon>
        <taxon>Dothideomycetes incertae sedis</taxon>
        <taxon>Botryosphaeriales</taxon>
        <taxon>Botryosphaeriaceae</taxon>
        <taxon>Diplodia</taxon>
    </lineage>
</organism>
<evidence type="ECO:0000256" key="1">
    <source>
        <dbReference type="ARBA" id="ARBA00007992"/>
    </source>
</evidence>
<dbReference type="SUPFAM" id="SSF54373">
    <property type="entry name" value="FAD-linked reductases, C-terminal domain"/>
    <property type="match status" value="1"/>
</dbReference>
<dbReference type="Proteomes" id="UP001521184">
    <property type="component" value="Unassembled WGS sequence"/>
</dbReference>
<keyword evidence="4" id="KW-0560">Oxidoreductase</keyword>
<dbReference type="SUPFAM" id="SSF51905">
    <property type="entry name" value="FAD/NAD(P)-binding domain"/>
    <property type="match status" value="1"/>
</dbReference>
<dbReference type="Pfam" id="PF01494">
    <property type="entry name" value="FAD_binding_3"/>
    <property type="match status" value="1"/>
</dbReference>
<keyword evidence="3" id="KW-0274">FAD</keyword>
<keyword evidence="8" id="KW-1185">Reference proteome</keyword>
<dbReference type="InterPro" id="IPR050493">
    <property type="entry name" value="FAD-dep_Monooxygenase_BioMet"/>
</dbReference>
<dbReference type="InterPro" id="IPR002938">
    <property type="entry name" value="FAD-bd"/>
</dbReference>
<dbReference type="InterPro" id="IPR036188">
    <property type="entry name" value="FAD/NAD-bd_sf"/>
</dbReference>
<evidence type="ECO:0000259" key="6">
    <source>
        <dbReference type="Pfam" id="PF01494"/>
    </source>
</evidence>
<dbReference type="PANTHER" id="PTHR13789">
    <property type="entry name" value="MONOOXYGENASE"/>
    <property type="match status" value="1"/>
</dbReference>
<proteinExistence type="inferred from homology"/>
<protein>
    <recommendedName>
        <fullName evidence="6">FAD-binding domain-containing protein</fullName>
    </recommendedName>
</protein>
<sequence length="236" mass="26271">MLDKSIQNGWSVTVFSKWLGPARHVVAYTITGGEAVNVVLIHPEPSDPSTWKQETALDDMKKQFVGWDRSVTKLIGLIDKTLKWPMMAGQSLERWVSESNKVVIIGDAAHAMLPFMSQGAAQAVEDGASLATLISSISSRSELPAALRVFQELRIARTAQVQQASFVNGRIFHFPDGPEQRARDEAMRAEAEGRHYIQSPNGLSDPTTQIWLYGHDAEAEARKAWEREMREKSAKL</sequence>
<comment type="caution">
    <text evidence="7">The sequence shown here is derived from an EMBL/GenBank/DDBJ whole genome shotgun (WGS) entry which is preliminary data.</text>
</comment>
<accession>A0ABR3TRT5</accession>